<accession>A0A1Y2HGJ3</accession>
<feature type="transmembrane region" description="Helical" evidence="2">
    <location>
        <begin position="182"/>
        <end position="203"/>
    </location>
</feature>
<organism evidence="3 4">
    <name type="scientific">Catenaria anguillulae PL171</name>
    <dbReference type="NCBI Taxonomy" id="765915"/>
    <lineage>
        <taxon>Eukaryota</taxon>
        <taxon>Fungi</taxon>
        <taxon>Fungi incertae sedis</taxon>
        <taxon>Blastocladiomycota</taxon>
        <taxon>Blastocladiomycetes</taxon>
        <taxon>Blastocladiales</taxon>
        <taxon>Catenariaceae</taxon>
        <taxon>Catenaria</taxon>
    </lineage>
</organism>
<evidence type="ECO:0000256" key="2">
    <source>
        <dbReference type="SAM" id="Phobius"/>
    </source>
</evidence>
<dbReference type="EMBL" id="MCFL01000034">
    <property type="protein sequence ID" value="ORZ33659.1"/>
    <property type="molecule type" value="Genomic_DNA"/>
</dbReference>
<keyword evidence="4" id="KW-1185">Reference proteome</keyword>
<dbReference type="AlphaFoldDB" id="A0A1Y2HGJ3"/>
<dbReference type="Proteomes" id="UP000193411">
    <property type="component" value="Unassembled WGS sequence"/>
</dbReference>
<feature type="compositionally biased region" description="Polar residues" evidence="1">
    <location>
        <begin position="1"/>
        <end position="16"/>
    </location>
</feature>
<feature type="transmembrane region" description="Helical" evidence="2">
    <location>
        <begin position="279"/>
        <end position="299"/>
    </location>
</feature>
<name>A0A1Y2HGJ3_9FUNG</name>
<evidence type="ECO:0000256" key="1">
    <source>
        <dbReference type="SAM" id="MobiDB-lite"/>
    </source>
</evidence>
<protein>
    <recommendedName>
        <fullName evidence="5">G-protein coupled receptors family 1 profile domain-containing protein</fullName>
    </recommendedName>
</protein>
<evidence type="ECO:0008006" key="5">
    <source>
        <dbReference type="Google" id="ProtNLM"/>
    </source>
</evidence>
<keyword evidence="2" id="KW-0472">Membrane</keyword>
<evidence type="ECO:0000313" key="3">
    <source>
        <dbReference type="EMBL" id="ORZ33659.1"/>
    </source>
</evidence>
<comment type="caution">
    <text evidence="3">The sequence shown here is derived from an EMBL/GenBank/DDBJ whole genome shotgun (WGS) entry which is preliminary data.</text>
</comment>
<proteinExistence type="predicted"/>
<keyword evidence="2" id="KW-0812">Transmembrane</keyword>
<feature type="transmembrane region" description="Helical" evidence="2">
    <location>
        <begin position="70"/>
        <end position="92"/>
    </location>
</feature>
<feature type="transmembrane region" description="Helical" evidence="2">
    <location>
        <begin position="35"/>
        <end position="58"/>
    </location>
</feature>
<reference evidence="3 4" key="1">
    <citation type="submission" date="2016-07" db="EMBL/GenBank/DDBJ databases">
        <title>Pervasive Adenine N6-methylation of Active Genes in Fungi.</title>
        <authorList>
            <consortium name="DOE Joint Genome Institute"/>
            <person name="Mondo S.J."/>
            <person name="Dannebaum R.O."/>
            <person name="Kuo R.C."/>
            <person name="Labutti K."/>
            <person name="Haridas S."/>
            <person name="Kuo A."/>
            <person name="Salamov A."/>
            <person name="Ahrendt S.R."/>
            <person name="Lipzen A."/>
            <person name="Sullivan W."/>
            <person name="Andreopoulos W.B."/>
            <person name="Clum A."/>
            <person name="Lindquist E."/>
            <person name="Daum C."/>
            <person name="Ramamoorthy G.K."/>
            <person name="Gryganskyi A."/>
            <person name="Culley D."/>
            <person name="Magnuson J.K."/>
            <person name="James T.Y."/>
            <person name="O'Malley M.A."/>
            <person name="Stajich J.E."/>
            <person name="Spatafora J.W."/>
            <person name="Visel A."/>
            <person name="Grigoriev I.V."/>
        </authorList>
    </citation>
    <scope>NUCLEOTIDE SEQUENCE [LARGE SCALE GENOMIC DNA]</scope>
    <source>
        <strain evidence="3 4">PL171</strain>
    </source>
</reference>
<sequence length="349" mass="37621">MHTTIMPTSTMNSQPQPGRPASMQGFDDMTPLSHVSIIAAVFLPVGVSIIACAIAIAKSFRGKRDLPSRIASYIMMSSLGFGFVQVLHQIMVLTSANSDSATTALAAAAFFFLVYVMLSQLYLTLVTYLRIRWQVRLELGLFDWYLHLPCAATASILGLLFYSYDGLGALGLLCLSSSSPNGYMVTLSIAVLALINSVAALACRRSISADLDEANIHVQTAESDFYQASSIFSTKSQDHTSFKANKSHLAQEPVLDSQTARLRDRWIVQLNDMGISTRLASMVTVSVFIFAPIFVSSLAVSVVQGFGMVDLAANVLITVILNSLAAGNAVGFLYSCRQATRTVSDDDVA</sequence>
<keyword evidence="2" id="KW-1133">Transmembrane helix</keyword>
<feature type="region of interest" description="Disordered" evidence="1">
    <location>
        <begin position="1"/>
        <end position="23"/>
    </location>
</feature>
<gene>
    <name evidence="3" type="ORF">BCR44DRAFT_79173</name>
</gene>
<feature type="transmembrane region" description="Helical" evidence="2">
    <location>
        <begin position="311"/>
        <end position="334"/>
    </location>
</feature>
<feature type="transmembrane region" description="Helical" evidence="2">
    <location>
        <begin position="104"/>
        <end position="129"/>
    </location>
</feature>
<evidence type="ECO:0000313" key="4">
    <source>
        <dbReference type="Proteomes" id="UP000193411"/>
    </source>
</evidence>
<feature type="transmembrane region" description="Helical" evidence="2">
    <location>
        <begin position="141"/>
        <end position="162"/>
    </location>
</feature>